<keyword evidence="11" id="KW-1185">Reference proteome</keyword>
<evidence type="ECO:0000256" key="9">
    <source>
        <dbReference type="SAM" id="Phobius"/>
    </source>
</evidence>
<name>A0A9X1B2C9_9GAMM</name>
<feature type="transmembrane region" description="Helical" evidence="9">
    <location>
        <begin position="99"/>
        <end position="121"/>
    </location>
</feature>
<feature type="transmembrane region" description="Helical" evidence="9">
    <location>
        <begin position="67"/>
        <end position="87"/>
    </location>
</feature>
<accession>A0A9X1B2C9</accession>
<evidence type="ECO:0000313" key="11">
    <source>
        <dbReference type="Proteomes" id="UP001138768"/>
    </source>
</evidence>
<keyword evidence="5 8" id="KW-0133">Cell shape</keyword>
<dbReference type="PIRSF" id="PIRSF018472">
    <property type="entry name" value="MreD_proteobac"/>
    <property type="match status" value="1"/>
</dbReference>
<evidence type="ECO:0000313" key="10">
    <source>
        <dbReference type="EMBL" id="MBK1617175.1"/>
    </source>
</evidence>
<dbReference type="AlphaFoldDB" id="A0A9X1B2C9"/>
<keyword evidence="7 8" id="KW-0472">Membrane</keyword>
<proteinExistence type="inferred from homology"/>
<dbReference type="InterPro" id="IPR007227">
    <property type="entry name" value="Cell_shape_determining_MreD"/>
</dbReference>
<dbReference type="PANTHER" id="PTHR37484">
    <property type="entry name" value="ROD SHAPE-DETERMINING PROTEIN MRED"/>
    <property type="match status" value="1"/>
</dbReference>
<evidence type="ECO:0000256" key="5">
    <source>
        <dbReference type="ARBA" id="ARBA00022960"/>
    </source>
</evidence>
<dbReference type="RefSeq" id="WP_200237457.1">
    <property type="nucleotide sequence ID" value="NZ_NRRY01000002.1"/>
</dbReference>
<comment type="similarity">
    <text evidence="2 8">Belongs to the MreD family.</text>
</comment>
<gene>
    <name evidence="10" type="primary">mreD</name>
    <name evidence="10" type="ORF">CKO42_01660</name>
</gene>
<evidence type="ECO:0000256" key="7">
    <source>
        <dbReference type="ARBA" id="ARBA00023136"/>
    </source>
</evidence>
<dbReference type="Pfam" id="PF04093">
    <property type="entry name" value="MreD"/>
    <property type="match status" value="1"/>
</dbReference>
<dbReference type="Proteomes" id="UP001138768">
    <property type="component" value="Unassembled WGS sequence"/>
</dbReference>
<reference evidence="10 11" key="1">
    <citation type="journal article" date="2020" name="Microorganisms">
        <title>Osmotic Adaptation and Compatible Solute Biosynthesis of Phototrophic Bacteria as Revealed from Genome Analyses.</title>
        <authorList>
            <person name="Imhoff J.F."/>
            <person name="Rahn T."/>
            <person name="Kunzel S."/>
            <person name="Keller A."/>
            <person name="Neulinger S.C."/>
        </authorList>
    </citation>
    <scope>NUCLEOTIDE SEQUENCE [LARGE SCALE GENOMIC DNA]</scope>
    <source>
        <strain evidence="10 11">DSM 25653</strain>
    </source>
</reference>
<evidence type="ECO:0000256" key="2">
    <source>
        <dbReference type="ARBA" id="ARBA00007776"/>
    </source>
</evidence>
<comment type="caution">
    <text evidence="10">The sequence shown here is derived from an EMBL/GenBank/DDBJ whole genome shotgun (WGS) entry which is preliminary data.</text>
</comment>
<comment type="subcellular location">
    <subcellularLocation>
        <location evidence="8">Cell inner membrane</location>
    </subcellularLocation>
    <subcellularLocation>
        <location evidence="1">Cell membrane</location>
        <topology evidence="1">Multi-pass membrane protein</topology>
    </subcellularLocation>
</comment>
<keyword evidence="4 9" id="KW-0812">Transmembrane</keyword>
<dbReference type="GO" id="GO:0005886">
    <property type="term" value="C:plasma membrane"/>
    <property type="evidence" value="ECO:0007669"/>
    <property type="project" value="UniProtKB-SubCell"/>
</dbReference>
<dbReference type="InterPro" id="IPR026034">
    <property type="entry name" value="MreD_proteobac"/>
</dbReference>
<protein>
    <recommendedName>
        <fullName evidence="8">Rod shape-determining protein MreD</fullName>
    </recommendedName>
</protein>
<dbReference type="GO" id="GO:0008360">
    <property type="term" value="P:regulation of cell shape"/>
    <property type="evidence" value="ECO:0007669"/>
    <property type="project" value="UniProtKB-UniRule"/>
</dbReference>
<evidence type="ECO:0000256" key="3">
    <source>
        <dbReference type="ARBA" id="ARBA00022475"/>
    </source>
</evidence>
<dbReference type="PANTHER" id="PTHR37484:SF1">
    <property type="entry name" value="ROD SHAPE-DETERMINING PROTEIN MRED"/>
    <property type="match status" value="1"/>
</dbReference>
<evidence type="ECO:0000256" key="8">
    <source>
        <dbReference type="PIRNR" id="PIRNR018472"/>
    </source>
</evidence>
<evidence type="ECO:0000256" key="6">
    <source>
        <dbReference type="ARBA" id="ARBA00022989"/>
    </source>
</evidence>
<evidence type="ECO:0000256" key="4">
    <source>
        <dbReference type="ARBA" id="ARBA00022692"/>
    </source>
</evidence>
<comment type="function">
    <text evidence="8">Involved in formation of the rod shape of the cell. May also contribute to regulation of formation of penicillin-binding proteins.</text>
</comment>
<keyword evidence="6 9" id="KW-1133">Transmembrane helix</keyword>
<dbReference type="NCBIfam" id="TIGR03426">
    <property type="entry name" value="shape_MreD"/>
    <property type="match status" value="1"/>
</dbReference>
<evidence type="ECO:0000256" key="1">
    <source>
        <dbReference type="ARBA" id="ARBA00004651"/>
    </source>
</evidence>
<keyword evidence="3 8" id="KW-1003">Cell membrane</keyword>
<dbReference type="EMBL" id="NRRY01000002">
    <property type="protein sequence ID" value="MBK1617175.1"/>
    <property type="molecule type" value="Genomic_DNA"/>
</dbReference>
<keyword evidence="8" id="KW-0997">Cell inner membrane</keyword>
<organism evidence="10 11">
    <name type="scientific">Lamprobacter modestohalophilus</name>
    <dbReference type="NCBI Taxonomy" id="1064514"/>
    <lineage>
        <taxon>Bacteria</taxon>
        <taxon>Pseudomonadati</taxon>
        <taxon>Pseudomonadota</taxon>
        <taxon>Gammaproteobacteria</taxon>
        <taxon>Chromatiales</taxon>
        <taxon>Chromatiaceae</taxon>
        <taxon>Lamprobacter</taxon>
    </lineage>
</organism>
<feature type="transmembrane region" description="Helical" evidence="9">
    <location>
        <begin position="133"/>
        <end position="151"/>
    </location>
</feature>
<sequence length="161" mass="17935">MSALPRAGLFLLFTLVAALTLTILPMPSWASEFRPQWVTLILIYWCLVRPTRFGVFSGFSLGIAQDLVSGALLGEHALSLSVVAYLAGELHRRIRAFPLSQQAVAVWLLLLIERLLSLWILGATGQPTPTLAYWLPTLVGLLLWPWFSLLLDRLRLSARLA</sequence>